<evidence type="ECO:0000313" key="1">
    <source>
        <dbReference type="EMBL" id="RGQ37763.1"/>
    </source>
</evidence>
<name>A0A412AVV9_9FIRM</name>
<proteinExistence type="predicted"/>
<evidence type="ECO:0000313" key="2">
    <source>
        <dbReference type="Proteomes" id="UP000284751"/>
    </source>
</evidence>
<dbReference type="Proteomes" id="UP000284751">
    <property type="component" value="Unassembled WGS sequence"/>
</dbReference>
<organism evidence="1 2">
    <name type="scientific">[Clostridium] leptum</name>
    <dbReference type="NCBI Taxonomy" id="1535"/>
    <lineage>
        <taxon>Bacteria</taxon>
        <taxon>Bacillati</taxon>
        <taxon>Bacillota</taxon>
        <taxon>Clostridia</taxon>
        <taxon>Eubacteriales</taxon>
        <taxon>Oscillospiraceae</taxon>
        <taxon>Oscillospiraceae incertae sedis</taxon>
    </lineage>
</organism>
<dbReference type="EMBL" id="QRTC01000044">
    <property type="protein sequence ID" value="RGQ37763.1"/>
    <property type="molecule type" value="Genomic_DNA"/>
</dbReference>
<protein>
    <submittedName>
        <fullName evidence="1">Uncharacterized protein</fullName>
    </submittedName>
</protein>
<reference evidence="1 2" key="1">
    <citation type="submission" date="2018-08" db="EMBL/GenBank/DDBJ databases">
        <title>A genome reference for cultivated species of the human gut microbiota.</title>
        <authorList>
            <person name="Zou Y."/>
            <person name="Xue W."/>
            <person name="Luo G."/>
        </authorList>
    </citation>
    <scope>NUCLEOTIDE SEQUENCE [LARGE SCALE GENOMIC DNA]</scope>
    <source>
        <strain evidence="1 2">AF28-26</strain>
    </source>
</reference>
<gene>
    <name evidence="1" type="ORF">DWY99_10310</name>
</gene>
<accession>A0A412AVV9</accession>
<comment type="caution">
    <text evidence="1">The sequence shown here is derived from an EMBL/GenBank/DDBJ whole genome shotgun (WGS) entry which is preliminary data.</text>
</comment>
<sequence length="72" mass="8315">MKRHLCYAAGMFEAAYEKGCCILPQNEESPYETASNRHTVKAPYCEITTARFFGVFRRENKPPVLPGKRKKF</sequence>
<dbReference type="AlphaFoldDB" id="A0A412AVV9"/>